<proteinExistence type="predicted"/>
<dbReference type="Proteomes" id="UP000023152">
    <property type="component" value="Unassembled WGS sequence"/>
</dbReference>
<dbReference type="EMBL" id="ASPP01021520">
    <property type="protein sequence ID" value="ETO12325.1"/>
    <property type="molecule type" value="Genomic_DNA"/>
</dbReference>
<keyword evidence="1" id="KW-1133">Transmembrane helix</keyword>
<reference evidence="2 3" key="1">
    <citation type="journal article" date="2013" name="Curr. Biol.">
        <title>The Genome of the Foraminiferan Reticulomyxa filosa.</title>
        <authorList>
            <person name="Glockner G."/>
            <person name="Hulsmann N."/>
            <person name="Schleicher M."/>
            <person name="Noegel A.A."/>
            <person name="Eichinger L."/>
            <person name="Gallinger C."/>
            <person name="Pawlowski J."/>
            <person name="Sierra R."/>
            <person name="Euteneuer U."/>
            <person name="Pillet L."/>
            <person name="Moustafa A."/>
            <person name="Platzer M."/>
            <person name="Groth M."/>
            <person name="Szafranski K."/>
            <person name="Schliwa M."/>
        </authorList>
    </citation>
    <scope>NUCLEOTIDE SEQUENCE [LARGE SCALE GENOMIC DNA]</scope>
</reference>
<organism evidence="2 3">
    <name type="scientific">Reticulomyxa filosa</name>
    <dbReference type="NCBI Taxonomy" id="46433"/>
    <lineage>
        <taxon>Eukaryota</taxon>
        <taxon>Sar</taxon>
        <taxon>Rhizaria</taxon>
        <taxon>Retaria</taxon>
        <taxon>Foraminifera</taxon>
        <taxon>Monothalamids</taxon>
        <taxon>Reticulomyxidae</taxon>
        <taxon>Reticulomyxa</taxon>
    </lineage>
</organism>
<keyword evidence="1" id="KW-0472">Membrane</keyword>
<feature type="transmembrane region" description="Helical" evidence="1">
    <location>
        <begin position="126"/>
        <end position="148"/>
    </location>
</feature>
<keyword evidence="1" id="KW-0812">Transmembrane</keyword>
<keyword evidence="3" id="KW-1185">Reference proteome</keyword>
<feature type="transmembrane region" description="Helical" evidence="1">
    <location>
        <begin position="181"/>
        <end position="199"/>
    </location>
</feature>
<evidence type="ECO:0000313" key="3">
    <source>
        <dbReference type="Proteomes" id="UP000023152"/>
    </source>
</evidence>
<dbReference type="AlphaFoldDB" id="X6MGZ7"/>
<accession>X6MGZ7</accession>
<gene>
    <name evidence="2" type="ORF">RFI_25051</name>
</gene>
<comment type="caution">
    <text evidence="2">The sequence shown here is derived from an EMBL/GenBank/DDBJ whole genome shotgun (WGS) entry which is preliminary data.</text>
</comment>
<sequence length="200" mass="23572">MFYSNENIKLEQSCHLYKSICNPRLGDPMTIATKLQMMMTPLQLQHLQQTIHKKVMQSADEIERYRHLLWYNLFSIPNAHPRVNEHVAQMQEGMKLQLNGDHVLGLVEMELQKAAFVKVIKLHDTISSNTCLACQLLCIACFIYMYLYEYITFLSSIKIIKENDLFSFICNQFYFFKKKKVSIVVTLMLFIYELLYSNAY</sequence>
<protein>
    <submittedName>
        <fullName evidence="2">Uncharacterized protein</fullName>
    </submittedName>
</protein>
<name>X6MGZ7_RETFI</name>
<evidence type="ECO:0000256" key="1">
    <source>
        <dbReference type="SAM" id="Phobius"/>
    </source>
</evidence>
<evidence type="ECO:0000313" key="2">
    <source>
        <dbReference type="EMBL" id="ETO12325.1"/>
    </source>
</evidence>